<keyword evidence="4" id="KW-0863">Zinc-finger</keyword>
<gene>
    <name evidence="9" type="primary">andK-0</name>
    <name evidence="9" type="ORF">Forpe1208_v010903</name>
</gene>
<dbReference type="EMBL" id="JAELUQ010000008">
    <property type="protein sequence ID" value="KAG7409353.1"/>
    <property type="molecule type" value="Genomic_DNA"/>
</dbReference>
<dbReference type="SMART" id="SM00849">
    <property type="entry name" value="Lactamase_B"/>
    <property type="match status" value="1"/>
</dbReference>
<evidence type="ECO:0000313" key="10">
    <source>
        <dbReference type="Proteomes" id="UP000694050"/>
    </source>
</evidence>
<accession>A0A8J5TSD4</accession>
<dbReference type="GO" id="GO:0006351">
    <property type="term" value="P:DNA-templated transcription"/>
    <property type="evidence" value="ECO:0007669"/>
    <property type="project" value="InterPro"/>
</dbReference>
<evidence type="ECO:0000256" key="1">
    <source>
        <dbReference type="ARBA" id="ARBA00004123"/>
    </source>
</evidence>
<dbReference type="Pfam" id="PF04082">
    <property type="entry name" value="Fungal_trans"/>
    <property type="match status" value="1"/>
</dbReference>
<keyword evidence="6" id="KW-0539">Nucleus</keyword>
<keyword evidence="9" id="KW-0560">Oxidoreductase</keyword>
<keyword evidence="9" id="KW-0503">Monooxygenase</keyword>
<dbReference type="GO" id="GO:0000981">
    <property type="term" value="F:DNA-binding transcription factor activity, RNA polymerase II-specific"/>
    <property type="evidence" value="ECO:0007669"/>
    <property type="project" value="InterPro"/>
</dbReference>
<dbReference type="GO" id="GO:0000785">
    <property type="term" value="C:chromatin"/>
    <property type="evidence" value="ECO:0007669"/>
    <property type="project" value="TreeGrafter"/>
</dbReference>
<evidence type="ECO:0000256" key="3">
    <source>
        <dbReference type="ARBA" id="ARBA00022737"/>
    </source>
</evidence>
<reference evidence="9" key="1">
    <citation type="submission" date="2021-04" db="EMBL/GenBank/DDBJ databases">
        <title>First draft genome resource for Brassicaceae pathogens Fusarium oxysporum f. sp. raphani and Fusarium oxysporum f. sp. rapae.</title>
        <authorList>
            <person name="Asai S."/>
        </authorList>
    </citation>
    <scope>NUCLEOTIDE SEQUENCE</scope>
    <source>
        <strain evidence="9">Tf1208</strain>
    </source>
</reference>
<evidence type="ECO:0000256" key="6">
    <source>
        <dbReference type="ARBA" id="ARBA00023242"/>
    </source>
</evidence>
<dbReference type="Proteomes" id="UP000694050">
    <property type="component" value="Unassembled WGS sequence"/>
</dbReference>
<feature type="compositionally biased region" description="Low complexity" evidence="7">
    <location>
        <begin position="698"/>
        <end position="713"/>
    </location>
</feature>
<organism evidence="9 10">
    <name type="scientific">Fusarium oxysporum f. sp. rapae</name>
    <dbReference type="NCBI Taxonomy" id="485398"/>
    <lineage>
        <taxon>Eukaryota</taxon>
        <taxon>Fungi</taxon>
        <taxon>Dikarya</taxon>
        <taxon>Ascomycota</taxon>
        <taxon>Pezizomycotina</taxon>
        <taxon>Sordariomycetes</taxon>
        <taxon>Hypocreomycetidae</taxon>
        <taxon>Hypocreales</taxon>
        <taxon>Nectriaceae</taxon>
        <taxon>Fusarium</taxon>
        <taxon>Fusarium oxysporum species complex</taxon>
    </lineage>
</organism>
<feature type="region of interest" description="Disordered" evidence="7">
    <location>
        <begin position="520"/>
        <end position="543"/>
    </location>
</feature>
<dbReference type="Pfam" id="PF00753">
    <property type="entry name" value="Lactamase_B"/>
    <property type="match status" value="1"/>
</dbReference>
<dbReference type="InterPro" id="IPR001279">
    <property type="entry name" value="Metallo-B-lactamas"/>
</dbReference>
<comment type="subcellular location">
    <subcellularLocation>
        <location evidence="1">Nucleus</location>
    </subcellularLocation>
</comment>
<feature type="region of interest" description="Disordered" evidence="7">
    <location>
        <begin position="693"/>
        <end position="713"/>
    </location>
</feature>
<evidence type="ECO:0000256" key="2">
    <source>
        <dbReference type="ARBA" id="ARBA00022723"/>
    </source>
</evidence>
<dbReference type="CDD" id="cd12148">
    <property type="entry name" value="fungal_TF_MHR"/>
    <property type="match status" value="1"/>
</dbReference>
<name>A0A8J5TSD4_FUSOX</name>
<proteinExistence type="predicted"/>
<dbReference type="PANTHER" id="PTHR40626:SF10">
    <property type="entry name" value="C2H2-TYPE DOMAIN-CONTAINING PROTEIN"/>
    <property type="match status" value="1"/>
</dbReference>
<dbReference type="InterPro" id="IPR007219">
    <property type="entry name" value="XnlR_reg_dom"/>
</dbReference>
<evidence type="ECO:0000259" key="8">
    <source>
        <dbReference type="SMART" id="SM00849"/>
    </source>
</evidence>
<dbReference type="InterPro" id="IPR051059">
    <property type="entry name" value="VerF-like"/>
</dbReference>
<evidence type="ECO:0000256" key="5">
    <source>
        <dbReference type="ARBA" id="ARBA00022833"/>
    </source>
</evidence>
<evidence type="ECO:0000256" key="7">
    <source>
        <dbReference type="SAM" id="MobiDB-lite"/>
    </source>
</evidence>
<dbReference type="CDD" id="cd07730">
    <property type="entry name" value="metallo-hydrolase-like_MBL-fold"/>
    <property type="match status" value="1"/>
</dbReference>
<feature type="compositionally biased region" description="Basic and acidic residues" evidence="7">
    <location>
        <begin position="448"/>
        <end position="463"/>
    </location>
</feature>
<evidence type="ECO:0000313" key="9">
    <source>
        <dbReference type="EMBL" id="KAG7409353.1"/>
    </source>
</evidence>
<feature type="domain" description="Metallo-beta-lactamase" evidence="8">
    <location>
        <begin position="53"/>
        <end position="265"/>
    </location>
</feature>
<sequence>MGDIKSEKAPTLELPSSSKTVRVKAIDTTTRMSCDANAFVQPQIKNHERLNFKTLCFLLEHDGEFILFDCGSRKDFWNSSPQTSKMIGSHVPGLEIKSGVDEILVNQGFDLDNLKAIVWSHWHWDHVGDGSKFPASTDIVVGPGFTQNFVPGWPENPESPVLARDLEGHRIHEPDFTMNVAGFPAFDYFGDGSFYLLDVPGHAIGHICGLARTTPHTFVFMGGDCCHYAGALRPTRYLPLPKEVSTEVLDEYYPSPCPCSVFTQHHPKATGMDARIEPFYDVSRAPGSAYSFPDLAQKSINSLQDLDAQPNIFICLAHDEVLFQVLPLFNDDKMEDINDWQKRGFKEYCRWGFLNDLPKGGKPGRKPLVVGQWRDGRQIAWKAFSTQQLWVESHERKATLENCDGDNVIKAPKQERQNLLQHQDPATLTYSISISAPTDSSNLGVKSNIEHSDVKPSRAKFDAKGSSPPACCPMQILPQAVQALGAFAAARENPDLLTRHQRQSRQQDETQDEVIHCAGEDSPSEMTLSTHMTPSGEVSRPHTPLPVLQEEEAVDVMDSISEQRIEMEDRPEVDSGRPPTPAETTAGLELEPSDLSATPSFLLGAADGLQAFEFLWNDFPIDDQPLPTTFLNTDLSLVDISQQHVRLPSPPPPPPHPPAFPQADRQLDIGSSREIPTDPNLNIPININLPQETSQTRPVVSRLPSLEPSSSSRLNALEPTASHQQYLAPGQILSSCPWRILPEEYQALAQRVASLTSTIPHPFNFPSRHTLSRYLEGYFRGFHAHMPMLHAATLTLERLGPELTLALAAVGALYRFEHAKGIELYRVAKVLINRRLDQFYEGTVSRLTGSSPGFAGFSSIPNESQYDQPSPILSQGQSGLRLLQGLLVLMAMTSWGEKALVRDALSMASQVATLVREFGIGEHEDTVMRDMSWEDWILAEEKRRTLFVAYVLFSLQCAAFNVPPMILNQEVGLNLPSCASEWKAQTALEWSDLHNSITCQPRSFQHILEKLLQGTPVHYEDGISAFGNYVLIHGIFLQIFYARNALGPAPDPESSLSEEFIKKMEAALRAWQESWEATHESTLDPSSPKGPMGFNSTALLRLVYIRLNANTGPYRQLFTRDPTVIARAFTDGKIRVCNRSPHLDRAILQCIHALSIPVRVGIAFVARTLTLNWSFQHALSNLECAFLMTYWLRSLALCVESSGLSALRPDEQKLLDMVVALIRETELAELLDSARDHASQIRRLAACVARLWAETFKGFQVFEIVYIVGQSLSVVADTLQQE</sequence>
<dbReference type="GO" id="GO:0008270">
    <property type="term" value="F:zinc ion binding"/>
    <property type="evidence" value="ECO:0007669"/>
    <property type="project" value="UniProtKB-KW"/>
</dbReference>
<evidence type="ECO:0000256" key="4">
    <source>
        <dbReference type="ARBA" id="ARBA00022771"/>
    </source>
</evidence>
<protein>
    <submittedName>
        <fullName evidence="9">Cytochrome P450 monooxygenase andK</fullName>
    </submittedName>
</protein>
<feature type="compositionally biased region" description="Polar residues" evidence="7">
    <location>
        <begin position="524"/>
        <end position="533"/>
    </location>
</feature>
<dbReference type="GO" id="GO:0000978">
    <property type="term" value="F:RNA polymerase II cis-regulatory region sequence-specific DNA binding"/>
    <property type="evidence" value="ECO:0007669"/>
    <property type="project" value="InterPro"/>
</dbReference>
<dbReference type="PANTHER" id="PTHR40626">
    <property type="entry name" value="MIP31509P"/>
    <property type="match status" value="1"/>
</dbReference>
<dbReference type="GO" id="GO:0004497">
    <property type="term" value="F:monooxygenase activity"/>
    <property type="evidence" value="ECO:0007669"/>
    <property type="project" value="UniProtKB-KW"/>
</dbReference>
<comment type="caution">
    <text evidence="9">The sequence shown here is derived from an EMBL/GenBank/DDBJ whole genome shotgun (WGS) entry which is preliminary data.</text>
</comment>
<feature type="compositionally biased region" description="Basic and acidic residues" evidence="7">
    <location>
        <begin position="565"/>
        <end position="575"/>
    </location>
</feature>
<keyword evidence="2" id="KW-0479">Metal-binding</keyword>
<keyword evidence="5" id="KW-0862">Zinc</keyword>
<keyword evidence="3" id="KW-0677">Repeat</keyword>
<feature type="region of interest" description="Disordered" evidence="7">
    <location>
        <begin position="443"/>
        <end position="466"/>
    </location>
</feature>
<feature type="region of interest" description="Disordered" evidence="7">
    <location>
        <begin position="565"/>
        <end position="589"/>
    </location>
</feature>
<dbReference type="GO" id="GO:0005634">
    <property type="term" value="C:nucleus"/>
    <property type="evidence" value="ECO:0007669"/>
    <property type="project" value="UniProtKB-SubCell"/>
</dbReference>